<proteinExistence type="predicted"/>
<organism evidence="2 3">
    <name type="scientific">Fasciolopsis buskii</name>
    <dbReference type="NCBI Taxonomy" id="27845"/>
    <lineage>
        <taxon>Eukaryota</taxon>
        <taxon>Metazoa</taxon>
        <taxon>Spiralia</taxon>
        <taxon>Lophotrochozoa</taxon>
        <taxon>Platyhelminthes</taxon>
        <taxon>Trematoda</taxon>
        <taxon>Digenea</taxon>
        <taxon>Plagiorchiida</taxon>
        <taxon>Echinostomata</taxon>
        <taxon>Echinostomatoidea</taxon>
        <taxon>Fasciolidae</taxon>
        <taxon>Fasciolopsis</taxon>
    </lineage>
</organism>
<dbReference type="OrthoDB" id="537444at2759"/>
<keyword evidence="3" id="KW-1185">Reference proteome</keyword>
<dbReference type="PANTHER" id="PTHR23151:SF90">
    <property type="entry name" value="DIHYDROLIPOYLLYSINE-RESIDUE ACETYLTRANSFERASE COMPONENT OF PYRUVATE DEHYDROGENASE COMPLEX, MITOCHONDRIAL-RELATED"/>
    <property type="match status" value="1"/>
</dbReference>
<dbReference type="GO" id="GO:0006086">
    <property type="term" value="P:pyruvate decarboxylation to acetyl-CoA"/>
    <property type="evidence" value="ECO:0007669"/>
    <property type="project" value="InterPro"/>
</dbReference>
<dbReference type="Proteomes" id="UP000728185">
    <property type="component" value="Unassembled WGS sequence"/>
</dbReference>
<dbReference type="SUPFAM" id="SSF52777">
    <property type="entry name" value="CoA-dependent acyltransferases"/>
    <property type="match status" value="1"/>
</dbReference>
<comment type="caution">
    <text evidence="2">The sequence shown here is derived from an EMBL/GenBank/DDBJ whole genome shotgun (WGS) entry which is preliminary data.</text>
</comment>
<protein>
    <submittedName>
        <fullName evidence="2">Pyruvate dehydrogenase E2 component (Dihydrolipoamide acetyltransferase)</fullName>
    </submittedName>
</protein>
<dbReference type="Pfam" id="PF00198">
    <property type="entry name" value="2-oxoacid_dh"/>
    <property type="match status" value="1"/>
</dbReference>
<dbReference type="GO" id="GO:0004742">
    <property type="term" value="F:dihydrolipoyllysine-residue acetyltransferase activity"/>
    <property type="evidence" value="ECO:0007669"/>
    <property type="project" value="TreeGrafter"/>
</dbReference>
<gene>
    <name evidence="2" type="ORF">FBUS_11589</name>
</gene>
<feature type="domain" description="2-oxoacid dehydrogenase acyltransferase catalytic" evidence="1">
    <location>
        <begin position="10"/>
        <end position="91"/>
    </location>
</feature>
<dbReference type="PANTHER" id="PTHR23151">
    <property type="entry name" value="DIHYDROLIPOAMIDE ACETYL/SUCCINYL-TRANSFERASE-RELATED"/>
    <property type="match status" value="1"/>
</dbReference>
<dbReference type="Gene3D" id="3.30.559.10">
    <property type="entry name" value="Chloramphenicol acetyltransferase-like domain"/>
    <property type="match status" value="1"/>
</dbReference>
<keyword evidence="2" id="KW-0670">Pyruvate</keyword>
<reference evidence="2" key="1">
    <citation type="submission" date="2019-05" db="EMBL/GenBank/DDBJ databases">
        <title>Annotation for the trematode Fasciolopsis buski.</title>
        <authorList>
            <person name="Choi Y.-J."/>
        </authorList>
    </citation>
    <scope>NUCLEOTIDE SEQUENCE</scope>
    <source>
        <strain evidence="2">HT</strain>
        <tissue evidence="2">Whole worm</tissue>
    </source>
</reference>
<evidence type="ECO:0000259" key="1">
    <source>
        <dbReference type="Pfam" id="PF00198"/>
    </source>
</evidence>
<dbReference type="EMBL" id="LUCM01002685">
    <property type="protein sequence ID" value="KAA0197005.1"/>
    <property type="molecule type" value="Genomic_DNA"/>
</dbReference>
<evidence type="ECO:0000313" key="2">
    <source>
        <dbReference type="EMBL" id="KAA0197005.1"/>
    </source>
</evidence>
<sequence>MFLLTILVSQALGHRLTESQRTVPHYYLSTDVEVDQLIELCDRVNDRLAKRAISKEEAENLKVTLNDVIIKAAAATCLRIPECNSSWQGDFIRQ</sequence>
<name>A0A8E0S1J9_9TREM</name>
<dbReference type="InterPro" id="IPR001078">
    <property type="entry name" value="2-oxoacid_DH_actylTfrase"/>
</dbReference>
<evidence type="ECO:0000313" key="3">
    <source>
        <dbReference type="Proteomes" id="UP000728185"/>
    </source>
</evidence>
<dbReference type="InterPro" id="IPR045257">
    <property type="entry name" value="E2/Pdx1"/>
</dbReference>
<dbReference type="AlphaFoldDB" id="A0A8E0S1J9"/>
<accession>A0A8E0S1J9</accession>
<dbReference type="GO" id="GO:0045254">
    <property type="term" value="C:pyruvate dehydrogenase complex"/>
    <property type="evidence" value="ECO:0007669"/>
    <property type="project" value="InterPro"/>
</dbReference>
<dbReference type="InterPro" id="IPR023213">
    <property type="entry name" value="CAT-like_dom_sf"/>
</dbReference>